<protein>
    <submittedName>
        <fullName evidence="2">Unannotated protein</fullName>
    </submittedName>
</protein>
<feature type="compositionally biased region" description="Polar residues" evidence="1">
    <location>
        <begin position="17"/>
        <end position="28"/>
    </location>
</feature>
<sequence>MTRSTRGSAINVEPSDRSANVTNCNASRGTPAAHNASTITAPLRRARVAGLIITGEPAARAARVEPAGIATGKFHGGATTVSLTGMNLAPSMDSSTFALSA</sequence>
<accession>A0A6J7EBS6</accession>
<evidence type="ECO:0000256" key="1">
    <source>
        <dbReference type="SAM" id="MobiDB-lite"/>
    </source>
</evidence>
<dbReference type="EMBL" id="CAFBLO010000136">
    <property type="protein sequence ID" value="CAB4877223.1"/>
    <property type="molecule type" value="Genomic_DNA"/>
</dbReference>
<gene>
    <name evidence="2" type="ORF">UFOPK3364_01083</name>
</gene>
<proteinExistence type="predicted"/>
<dbReference type="AlphaFoldDB" id="A0A6J7EBS6"/>
<organism evidence="2">
    <name type="scientific">freshwater metagenome</name>
    <dbReference type="NCBI Taxonomy" id="449393"/>
    <lineage>
        <taxon>unclassified sequences</taxon>
        <taxon>metagenomes</taxon>
        <taxon>ecological metagenomes</taxon>
    </lineage>
</organism>
<reference evidence="2" key="1">
    <citation type="submission" date="2020-05" db="EMBL/GenBank/DDBJ databases">
        <authorList>
            <person name="Chiriac C."/>
            <person name="Salcher M."/>
            <person name="Ghai R."/>
            <person name="Kavagutti S V."/>
        </authorList>
    </citation>
    <scope>NUCLEOTIDE SEQUENCE</scope>
</reference>
<feature type="region of interest" description="Disordered" evidence="1">
    <location>
        <begin position="1"/>
        <end position="36"/>
    </location>
</feature>
<evidence type="ECO:0000313" key="2">
    <source>
        <dbReference type="EMBL" id="CAB4877223.1"/>
    </source>
</evidence>
<name>A0A6J7EBS6_9ZZZZ</name>